<feature type="transmembrane region" description="Helical" evidence="1">
    <location>
        <begin position="204"/>
        <end position="236"/>
    </location>
</feature>
<evidence type="ECO:0000313" key="3">
    <source>
        <dbReference type="Proteomes" id="UP000178272"/>
    </source>
</evidence>
<dbReference type="Proteomes" id="UP000178272">
    <property type="component" value="Unassembled WGS sequence"/>
</dbReference>
<reference evidence="2 3" key="1">
    <citation type="journal article" date="2016" name="Nat. Commun.">
        <title>Thousands of microbial genomes shed light on interconnected biogeochemical processes in an aquifer system.</title>
        <authorList>
            <person name="Anantharaman K."/>
            <person name="Brown C.T."/>
            <person name="Hug L.A."/>
            <person name="Sharon I."/>
            <person name="Castelle C.J."/>
            <person name="Probst A.J."/>
            <person name="Thomas B.C."/>
            <person name="Singh A."/>
            <person name="Wilkins M.J."/>
            <person name="Karaoz U."/>
            <person name="Brodie E.L."/>
            <person name="Williams K.H."/>
            <person name="Hubbard S.S."/>
            <person name="Banfield J.F."/>
        </authorList>
    </citation>
    <scope>NUCLEOTIDE SEQUENCE [LARGE SCALE GENOMIC DNA]</scope>
</reference>
<dbReference type="AlphaFoldDB" id="A0A1G1VC91"/>
<feature type="transmembrane region" description="Helical" evidence="1">
    <location>
        <begin position="435"/>
        <end position="456"/>
    </location>
</feature>
<gene>
    <name evidence="2" type="ORF">A3F61_00825</name>
</gene>
<feature type="transmembrane region" description="Helical" evidence="1">
    <location>
        <begin position="281"/>
        <end position="305"/>
    </location>
</feature>
<feature type="transmembrane region" description="Helical" evidence="1">
    <location>
        <begin position="404"/>
        <end position="423"/>
    </location>
</feature>
<keyword evidence="1" id="KW-0812">Transmembrane</keyword>
<sequence length="718" mass="82985">MKNWKLLYVTLTIPVIYLFLTLFTLDKYGVNWDTPKHLIRGHSYLHYIQTGKHDFLDMPPYPTLKGAPDYIDNNASPSKRTEVSKNSEELGIRRSYFQSDFYTFDYYMHKDERVPPEAKHSHPEVNDLFAAFANYIFFQKLGLMGDLESHYLFIVLPVFMLGVAVSMFVYYNWGVIASLVASSSLFLLPLVFSESHFNIKDPPLMAFFGLAILTFWFGVNSNRVLFIIISAIFTGLALGTKFNTVFLPLIVVPWYVYYLIKKHGLKKIMLLDLQKLLEGSRMLFGLLLFPIISLGVLFVFSPYLWENPIKHFFDIINYYREIGTGAPSEQSYIFYGWNFYPLLLILYTTPLPVLTLSVIGLTYSLWLVVRKKSDTSLLLILWFFVPLLRAVWPGMNILGDIRHILEFTVPFAIFSGLGAFSVLNLVKTYISNSKSLINLTVVIIFASLTFVVYELVKIHPNENVYFNQLIGGLSGAKNKEMPLWGNTYGNVYLQGINWLNENAKQDAKVALGWNYISSIPRLKLRKDIDLNNAHWSGPNHKGEYVIEMYFNNPLQKRYKFAYYEKFLNPVHEVKVDGVPLLKIWKNDREFLKDINEEIRKIKPTIVKVEIIPGSGNKRLRVEFEKEVSLMSLVINHSEKDCQRQEGLGYMTVSPDGQSFNREQDLLIDPESPYLSPEMDEDTFVFMFPARTARIIILDTELPNPCILKDFEISTWVND</sequence>
<accession>A0A1G1VC91</accession>
<evidence type="ECO:0008006" key="4">
    <source>
        <dbReference type="Google" id="ProtNLM"/>
    </source>
</evidence>
<feature type="transmembrane region" description="Helical" evidence="1">
    <location>
        <begin position="175"/>
        <end position="192"/>
    </location>
</feature>
<comment type="caution">
    <text evidence="2">The sequence shown here is derived from an EMBL/GenBank/DDBJ whole genome shotgun (WGS) entry which is preliminary data.</text>
</comment>
<feature type="transmembrane region" description="Helical" evidence="1">
    <location>
        <begin position="242"/>
        <end position="260"/>
    </location>
</feature>
<name>A0A1G1VC91_9BACT</name>
<feature type="transmembrane region" description="Helical" evidence="1">
    <location>
        <begin position="376"/>
        <end position="392"/>
    </location>
</feature>
<evidence type="ECO:0000313" key="2">
    <source>
        <dbReference type="EMBL" id="OGY12946.1"/>
    </source>
</evidence>
<feature type="transmembrane region" description="Helical" evidence="1">
    <location>
        <begin position="150"/>
        <end position="169"/>
    </location>
</feature>
<feature type="transmembrane region" description="Helical" evidence="1">
    <location>
        <begin position="6"/>
        <end position="25"/>
    </location>
</feature>
<dbReference type="STRING" id="1797517.A3F61_00825"/>
<proteinExistence type="predicted"/>
<feature type="transmembrane region" description="Helical" evidence="1">
    <location>
        <begin position="344"/>
        <end position="369"/>
    </location>
</feature>
<protein>
    <recommendedName>
        <fullName evidence="4">Glycosyltransferase RgtA/B/C/D-like domain-containing protein</fullName>
    </recommendedName>
</protein>
<dbReference type="EMBL" id="MHCA01000004">
    <property type="protein sequence ID" value="OGY12946.1"/>
    <property type="molecule type" value="Genomic_DNA"/>
</dbReference>
<keyword evidence="1" id="KW-0472">Membrane</keyword>
<organism evidence="2 3">
    <name type="scientific">Candidatus Blackburnbacteria bacterium RIFCSPHIGHO2_12_FULL_41_13b</name>
    <dbReference type="NCBI Taxonomy" id="1797517"/>
    <lineage>
        <taxon>Bacteria</taxon>
        <taxon>Candidatus Blackburniibacteriota</taxon>
    </lineage>
</organism>
<keyword evidence="1" id="KW-1133">Transmembrane helix</keyword>
<evidence type="ECO:0000256" key="1">
    <source>
        <dbReference type="SAM" id="Phobius"/>
    </source>
</evidence>